<evidence type="ECO:0000313" key="2">
    <source>
        <dbReference type="Proteomes" id="UP001055879"/>
    </source>
</evidence>
<evidence type="ECO:0000313" key="1">
    <source>
        <dbReference type="EMBL" id="KAI3730113.1"/>
    </source>
</evidence>
<name>A0ACB9C7G6_ARCLA</name>
<protein>
    <submittedName>
        <fullName evidence="1">Uncharacterized protein</fullName>
    </submittedName>
</protein>
<reference evidence="1 2" key="2">
    <citation type="journal article" date="2022" name="Mol. Ecol. Resour.">
        <title>The genomes of chicory, endive, great burdock and yacon provide insights into Asteraceae paleo-polyploidization history and plant inulin production.</title>
        <authorList>
            <person name="Fan W."/>
            <person name="Wang S."/>
            <person name="Wang H."/>
            <person name="Wang A."/>
            <person name="Jiang F."/>
            <person name="Liu H."/>
            <person name="Zhao H."/>
            <person name="Xu D."/>
            <person name="Zhang Y."/>
        </authorList>
    </citation>
    <scope>NUCLEOTIDE SEQUENCE [LARGE SCALE GENOMIC DNA]</scope>
    <source>
        <strain evidence="2">cv. Niubang</strain>
    </source>
</reference>
<accession>A0ACB9C7G6</accession>
<reference evidence="2" key="1">
    <citation type="journal article" date="2022" name="Mol. Ecol. Resour.">
        <title>The genomes of chicory, endive, great burdock and yacon provide insights into Asteraceae palaeo-polyploidization history and plant inulin production.</title>
        <authorList>
            <person name="Fan W."/>
            <person name="Wang S."/>
            <person name="Wang H."/>
            <person name="Wang A."/>
            <person name="Jiang F."/>
            <person name="Liu H."/>
            <person name="Zhao H."/>
            <person name="Xu D."/>
            <person name="Zhang Y."/>
        </authorList>
    </citation>
    <scope>NUCLEOTIDE SEQUENCE [LARGE SCALE GENOMIC DNA]</scope>
    <source>
        <strain evidence="2">cv. Niubang</strain>
    </source>
</reference>
<proteinExistence type="predicted"/>
<keyword evidence="2" id="KW-1185">Reference proteome</keyword>
<dbReference type="EMBL" id="CM042051">
    <property type="protein sequence ID" value="KAI3730113.1"/>
    <property type="molecule type" value="Genomic_DNA"/>
</dbReference>
<organism evidence="1 2">
    <name type="scientific">Arctium lappa</name>
    <name type="common">Greater burdock</name>
    <name type="synonym">Lappa major</name>
    <dbReference type="NCBI Taxonomy" id="4217"/>
    <lineage>
        <taxon>Eukaryota</taxon>
        <taxon>Viridiplantae</taxon>
        <taxon>Streptophyta</taxon>
        <taxon>Embryophyta</taxon>
        <taxon>Tracheophyta</taxon>
        <taxon>Spermatophyta</taxon>
        <taxon>Magnoliopsida</taxon>
        <taxon>eudicotyledons</taxon>
        <taxon>Gunneridae</taxon>
        <taxon>Pentapetalae</taxon>
        <taxon>asterids</taxon>
        <taxon>campanulids</taxon>
        <taxon>Asterales</taxon>
        <taxon>Asteraceae</taxon>
        <taxon>Carduoideae</taxon>
        <taxon>Cardueae</taxon>
        <taxon>Arctiinae</taxon>
        <taxon>Arctium</taxon>
    </lineage>
</organism>
<comment type="caution">
    <text evidence="1">The sequence shown here is derived from an EMBL/GenBank/DDBJ whole genome shotgun (WGS) entry which is preliminary data.</text>
</comment>
<sequence length="1310" mass="149460">MEDGDDEFGDLYADVEVEASSAMNGASQFPQLQFVSSETDKQNSVLEASSDKEERAREGIEFDEDDDDDDDLDIVLNSDDDSIRYGEGFTIGKANAKLRSEELEDEDDDNLGVEELVVGKAGSVGDGINQNLIGGGKGVYNSHSMYKYLRSHSAAYGSDLKGSGCGAATYLSGEDNGYCQRVGSRSMGPQSGQRFSLPRARSILDVNIDIFEQKPWKHPGADITDYFNFGLNEDTWKLYCNQVDEYRHRSSGTPASEPAQLMETKAYGGGIEHEIVARDACGESETTQRKGRAIQVEASNVERQSSMDVRRLLERDSDVIQITILDPEEHCSRSAKEGLSHLEGSVPEASNHRDVSGDDGKDHLSFSSASEDESFEGNHLEMEIYALKRYSNRRSSSKPVTRGSENHEIHQISDLYGHQCSRIEISSSGGTNEAIRTSDNTKGRAGEDACTTDPSMLVVDSSEAEKSPANHCKAFEGATYRPESYSRERRPSTISFTGLTPSVKPGCHHSEDSKRPDDRREHGENRYHVSHANPVHSNRNRGDSKCKLHDEIEDSYSRRLADKRKPGDHRYHARCNSPVYNNRIRRDSKPKLHPENDDFCSRRPDDKRKPGDHRYHTRHHSPVYNHRSCGVLKLKAHHEIDDSFPMSDIGGTYDVRSTVGHKRWDERLHPFDPYDEGNISYSRELELPSGYYGERFYGYGDRDTLARDLHHEGYERFEAKMDLSAFRSSEEEEYYGERRGYIEDDKMMARDWCHHERELAVEHVNFFSSQNWKYPSYLKYKRGAQWKRKGDDLHFRNKDEDDECFREREYSDDIQGEKFRSLTYNDRERDDFERNYVKHVEYTRWEFRGPGRNKRRAGSPSSELNHPLLKRDEDRYLRYKKGHSFTSQSSEESHINNDSSHDNMTPRNNLYRRHGRYRAQWTGGFRYDGSLDDSEPFGRENYMIDINDRVGMGRTRRHRQSEMQWKEDEVMLRNDDAKFCAERASFHFEKVSRRKSFVSEHELDQVVESTGHPQVEGHKYKLREGAINDKFERTSNVTCEGSPEQRFQGSGDSLYSHLVDGSNIVKELLDDLTAEGPKYEQTREVKCGDKFDGTSNITHGGSHEQLFMDGVESRLGDGSDNVKELIHDSHAEISRYTQTREVISGNKCSKPQGKSREQLSLSCTNSLDSHLVVGEGKSADKAEWNVDERKKQALMDFNSCPSDKVAVKAVKTKGMDKGLDIEKGQLLTEEVNIMKNDSGAHVNDVNKQNGKTGFDNSRILEAMAKMEKRRARFKEQITTAKNDSDSTTNKPTVVDSVQQRPARKRRWGGS</sequence>
<dbReference type="Proteomes" id="UP001055879">
    <property type="component" value="Linkage Group LG05"/>
</dbReference>
<gene>
    <name evidence="1" type="ORF">L6452_18789</name>
</gene>